<keyword evidence="3" id="KW-1185">Reference proteome</keyword>
<proteinExistence type="predicted"/>
<dbReference type="InterPro" id="IPR009935">
    <property type="entry name" value="DUF1467"/>
</dbReference>
<keyword evidence="1" id="KW-0812">Transmembrane</keyword>
<organism evidence="2 3">
    <name type="scientific">Roseicyclus marinus</name>
    <dbReference type="NCBI Taxonomy" id="2161673"/>
    <lineage>
        <taxon>Bacteria</taxon>
        <taxon>Pseudomonadati</taxon>
        <taxon>Pseudomonadota</taxon>
        <taxon>Alphaproteobacteria</taxon>
        <taxon>Rhodobacterales</taxon>
        <taxon>Roseobacteraceae</taxon>
        <taxon>Roseicyclus</taxon>
    </lineage>
</organism>
<dbReference type="KEGG" id="rmai:MACH21_06890"/>
<evidence type="ECO:0000313" key="2">
    <source>
        <dbReference type="EMBL" id="BDW84512.1"/>
    </source>
</evidence>
<protein>
    <submittedName>
        <fullName evidence="2">Uncharacterized protein</fullName>
    </submittedName>
</protein>
<feature type="transmembrane region" description="Helical" evidence="1">
    <location>
        <begin position="7"/>
        <end position="26"/>
    </location>
</feature>
<keyword evidence="1" id="KW-0472">Membrane</keyword>
<reference evidence="2 3" key="1">
    <citation type="submission" date="2023-01" db="EMBL/GenBank/DDBJ databases">
        <title>Complete genome sequence of Roseicyclus marinus strain Dej080120_10.</title>
        <authorList>
            <person name="Ueki S."/>
            <person name="Maruyama F."/>
        </authorList>
    </citation>
    <scope>NUCLEOTIDE SEQUENCE [LARGE SCALE GENOMIC DNA]</scope>
    <source>
        <strain evidence="2 3">Dej080120_10</strain>
    </source>
</reference>
<feature type="transmembrane region" description="Helical" evidence="1">
    <location>
        <begin position="53"/>
        <end position="78"/>
    </location>
</feature>
<dbReference type="EMBL" id="AP027266">
    <property type="protein sequence ID" value="BDW84512.1"/>
    <property type="molecule type" value="Genomic_DNA"/>
</dbReference>
<gene>
    <name evidence="2" type="ORF">MACH21_06890</name>
</gene>
<dbReference type="Pfam" id="PF07330">
    <property type="entry name" value="DUF1467"/>
    <property type="match status" value="1"/>
</dbReference>
<dbReference type="AlphaFoldDB" id="A0AA48H392"/>
<accession>A0AA48H392</accession>
<name>A0AA48H392_9RHOB</name>
<evidence type="ECO:0000256" key="1">
    <source>
        <dbReference type="SAM" id="Phobius"/>
    </source>
</evidence>
<evidence type="ECO:0000313" key="3">
    <source>
        <dbReference type="Proteomes" id="UP001337723"/>
    </source>
</evidence>
<dbReference type="Proteomes" id="UP001337723">
    <property type="component" value="Chromosome"/>
</dbReference>
<sequence>MGVVTGLVLYAIIWFMTLFVVLQVGVTSQSDAGERVMGTHGSAPVNPQLKRRFLVTSGVAAVIWAMIAGVILSGVITIEDIDLFTRFGMGQPG</sequence>
<dbReference type="RefSeq" id="WP_338274438.1">
    <property type="nucleotide sequence ID" value="NZ_AP027266.1"/>
</dbReference>
<keyword evidence="1" id="KW-1133">Transmembrane helix</keyword>